<evidence type="ECO:0000313" key="3">
    <source>
        <dbReference type="Proteomes" id="UP001153269"/>
    </source>
</evidence>
<name>A0A9N7U4U6_PLEPL</name>
<evidence type="ECO:0000256" key="1">
    <source>
        <dbReference type="SAM" id="MobiDB-lite"/>
    </source>
</evidence>
<dbReference type="Proteomes" id="UP001153269">
    <property type="component" value="Unassembled WGS sequence"/>
</dbReference>
<accession>A0A9N7U4U6</accession>
<dbReference type="EMBL" id="CADEAL010000746">
    <property type="protein sequence ID" value="CAB1424641.1"/>
    <property type="molecule type" value="Genomic_DNA"/>
</dbReference>
<reference evidence="2" key="1">
    <citation type="submission" date="2020-03" db="EMBL/GenBank/DDBJ databases">
        <authorList>
            <person name="Weist P."/>
        </authorList>
    </citation>
    <scope>NUCLEOTIDE SEQUENCE</scope>
</reference>
<keyword evidence="3" id="KW-1185">Reference proteome</keyword>
<comment type="caution">
    <text evidence="2">The sequence shown here is derived from an EMBL/GenBank/DDBJ whole genome shotgun (WGS) entry which is preliminary data.</text>
</comment>
<organism evidence="2 3">
    <name type="scientific">Pleuronectes platessa</name>
    <name type="common">European plaice</name>
    <dbReference type="NCBI Taxonomy" id="8262"/>
    <lineage>
        <taxon>Eukaryota</taxon>
        <taxon>Metazoa</taxon>
        <taxon>Chordata</taxon>
        <taxon>Craniata</taxon>
        <taxon>Vertebrata</taxon>
        <taxon>Euteleostomi</taxon>
        <taxon>Actinopterygii</taxon>
        <taxon>Neopterygii</taxon>
        <taxon>Teleostei</taxon>
        <taxon>Neoteleostei</taxon>
        <taxon>Acanthomorphata</taxon>
        <taxon>Carangaria</taxon>
        <taxon>Pleuronectiformes</taxon>
        <taxon>Pleuronectoidei</taxon>
        <taxon>Pleuronectidae</taxon>
        <taxon>Pleuronectes</taxon>
    </lineage>
</organism>
<gene>
    <name evidence="2" type="ORF">PLEPLA_LOCUS12569</name>
</gene>
<protein>
    <submittedName>
        <fullName evidence="2">Uncharacterized protein</fullName>
    </submittedName>
</protein>
<sequence>MYVMKDDSSGNGYNQDSFLGEMTQWSSGHPYFYSSQGGTASCLSSRQHHRANRTLIQDRSAETGGMKGLTRACWKYSVCSPRPARPITPVAAPSNRHRSPRPCTAPSCD</sequence>
<feature type="region of interest" description="Disordered" evidence="1">
    <location>
        <begin position="85"/>
        <end position="109"/>
    </location>
</feature>
<evidence type="ECO:0000313" key="2">
    <source>
        <dbReference type="EMBL" id="CAB1424641.1"/>
    </source>
</evidence>
<proteinExistence type="predicted"/>
<dbReference type="AlphaFoldDB" id="A0A9N7U4U6"/>